<reference evidence="2" key="1">
    <citation type="submission" date="2015-06" db="EMBL/GenBank/DDBJ databases">
        <title>Expansion of signal transduction pathways in fungi by whole-genome duplication.</title>
        <authorList>
            <consortium name="DOE Joint Genome Institute"/>
            <person name="Corrochano L.M."/>
            <person name="Kuo A."/>
            <person name="Marcet-Houben M."/>
            <person name="Polaino S."/>
            <person name="Salamov A."/>
            <person name="Villalobos J.M."/>
            <person name="Alvarez M.I."/>
            <person name="Avalos J."/>
            <person name="Benito E.P."/>
            <person name="Benoit I."/>
            <person name="Burger G."/>
            <person name="Camino L.P."/>
            <person name="Canovas D."/>
            <person name="Cerda-Olmedo E."/>
            <person name="Cheng J.-F."/>
            <person name="Dominguez A."/>
            <person name="Elias M."/>
            <person name="Eslava A.P."/>
            <person name="Glaser F."/>
            <person name="Grimwood J."/>
            <person name="Gutierrez G."/>
            <person name="Heitman J."/>
            <person name="Henrissat B."/>
            <person name="Iturriaga E.A."/>
            <person name="Lang B.F."/>
            <person name="Lavin J.L."/>
            <person name="Lee S."/>
            <person name="Li W."/>
            <person name="Lindquist E."/>
            <person name="Lopez-Garcia S."/>
            <person name="Luque E.M."/>
            <person name="Marcos A.T."/>
            <person name="Martin J."/>
            <person name="McCluskey K."/>
            <person name="Medina H.R."/>
            <person name="Miralles-Duran A."/>
            <person name="Miyazaki A."/>
            <person name="Munoz-Torres E."/>
            <person name="Oguiza J.A."/>
            <person name="Ohm R."/>
            <person name="Olmedo M."/>
            <person name="Orejas M."/>
            <person name="Ortiz-Castellanos L."/>
            <person name="Pisabarro A.G."/>
            <person name="Rodriguez-Romero J."/>
            <person name="Ruiz-Herrera J."/>
            <person name="Ruiz-Vazquez R."/>
            <person name="Sanz C."/>
            <person name="Schackwitz W."/>
            <person name="Schmutz J."/>
            <person name="Shahriari M."/>
            <person name="Shelest E."/>
            <person name="Silva-Franco F."/>
            <person name="Soanes D."/>
            <person name="Syed K."/>
            <person name="Tagua V.G."/>
            <person name="Talbot N.J."/>
            <person name="Thon M."/>
            <person name="De vries R.P."/>
            <person name="Wiebenga A."/>
            <person name="Yadav J.S."/>
            <person name="Braun E.L."/>
            <person name="Baker S."/>
            <person name="Garre V."/>
            <person name="Horwitz B."/>
            <person name="Torres-Martinez S."/>
            <person name="Idnurm A."/>
            <person name="Herrera-Estrella A."/>
            <person name="Gabaldon T."/>
            <person name="Grigoriev I.V."/>
        </authorList>
    </citation>
    <scope>NUCLEOTIDE SEQUENCE [LARGE SCALE GENOMIC DNA]</scope>
    <source>
        <strain evidence="2">NRRL 1555(-)</strain>
    </source>
</reference>
<dbReference type="EMBL" id="KV440983">
    <property type="protein sequence ID" value="OAD72603.1"/>
    <property type="molecule type" value="Genomic_DNA"/>
</dbReference>
<evidence type="ECO:0000313" key="2">
    <source>
        <dbReference type="Proteomes" id="UP000077315"/>
    </source>
</evidence>
<dbReference type="AlphaFoldDB" id="A0A162U608"/>
<dbReference type="RefSeq" id="XP_018290643.1">
    <property type="nucleotide sequence ID" value="XM_018436147.1"/>
</dbReference>
<organism evidence="1 2">
    <name type="scientific">Phycomyces blakesleeanus (strain ATCC 8743b / DSM 1359 / FGSC 10004 / NBRC 33097 / NRRL 1555)</name>
    <dbReference type="NCBI Taxonomy" id="763407"/>
    <lineage>
        <taxon>Eukaryota</taxon>
        <taxon>Fungi</taxon>
        <taxon>Fungi incertae sedis</taxon>
        <taxon>Mucoromycota</taxon>
        <taxon>Mucoromycotina</taxon>
        <taxon>Mucoromycetes</taxon>
        <taxon>Mucorales</taxon>
        <taxon>Phycomycetaceae</taxon>
        <taxon>Phycomyces</taxon>
    </lineage>
</organism>
<keyword evidence="2" id="KW-1185">Reference proteome</keyword>
<name>A0A162U608_PHYB8</name>
<proteinExistence type="predicted"/>
<dbReference type="VEuPathDB" id="FungiDB:PHYBLDRAFT_169728"/>
<sequence>MIHEIKFRILLSEFTMAPTALFSFSFLELVLLLCDSFTVRDGDGGIVQYLKALKIIKDNSEIVKIHVASKAWIMGYLEHVFIQIQQIGGVSSTANGRTLPHENVNNHEKLHKTLETSGNLGGDVVETP</sequence>
<accession>A0A162U608</accession>
<dbReference type="Proteomes" id="UP000077315">
    <property type="component" value="Unassembled WGS sequence"/>
</dbReference>
<gene>
    <name evidence="1" type="ORF">PHYBLDRAFT_169728</name>
</gene>
<protein>
    <submittedName>
        <fullName evidence="1">Uncharacterized protein</fullName>
    </submittedName>
</protein>
<dbReference type="InParanoid" id="A0A162U608"/>
<dbReference type="GeneID" id="28997053"/>
<evidence type="ECO:0000313" key="1">
    <source>
        <dbReference type="EMBL" id="OAD72603.1"/>
    </source>
</evidence>